<dbReference type="Proteomes" id="UP001516620">
    <property type="component" value="Unassembled WGS sequence"/>
</dbReference>
<gene>
    <name evidence="1" type="ORF">IM700_005775</name>
</gene>
<sequence length="236" mass="26964">MLDNSANWRELAFHHIPRMLIDEHEPFRPIRVGVTVLTETGPSPSFKRMLEVDHKRVGAVIEYAVYWDYDITHLYDLEHMWIFLSPQGAVVDCEASFHGTYLKGIAPSKTNVGSDGSISLYCQPGKHAYSPLRELFDLLPNLHLATGEHAGKDGVLEPDMLRGTYKTLPDADELAAKHLRSFRFDIAGTYMPFDWTPDMLVTWEELKREIPARMKDLLNQLREQRPTSALSQESIL</sequence>
<protein>
    <submittedName>
        <fullName evidence="1">Uncharacterized protein</fullName>
    </submittedName>
</protein>
<organism evidence="1 2">
    <name type="scientific">Paenibacillus rhizolycopersici</name>
    <dbReference type="NCBI Taxonomy" id="2780073"/>
    <lineage>
        <taxon>Bacteria</taxon>
        <taxon>Bacillati</taxon>
        <taxon>Bacillota</taxon>
        <taxon>Bacilli</taxon>
        <taxon>Bacillales</taxon>
        <taxon>Paenibacillaceae</taxon>
        <taxon>Paenibacillus</taxon>
    </lineage>
</organism>
<comment type="caution">
    <text evidence="1">The sequence shown here is derived from an EMBL/GenBank/DDBJ whole genome shotgun (WGS) entry which is preliminary data.</text>
</comment>
<keyword evidence="2" id="KW-1185">Reference proteome</keyword>
<accession>A0ABS2H5Z6</accession>
<evidence type="ECO:0000313" key="2">
    <source>
        <dbReference type="Proteomes" id="UP001516620"/>
    </source>
</evidence>
<evidence type="ECO:0000313" key="1">
    <source>
        <dbReference type="EMBL" id="MBM6995169.1"/>
    </source>
</evidence>
<name>A0ABS2H5Z6_9BACL</name>
<proteinExistence type="predicted"/>
<dbReference type="RefSeq" id="WP_193415148.1">
    <property type="nucleotide sequence ID" value="NZ_JADCNN020000004.1"/>
</dbReference>
<reference evidence="1 2" key="1">
    <citation type="submission" date="2021-01" db="EMBL/GenBank/DDBJ databases">
        <title>Paenibacillus sp.nov. isolated from the rhizosphere soil of tomato plant.</title>
        <authorList>
            <person name="Thin K.K."/>
            <person name="Zhang X."/>
            <person name="He S."/>
        </authorList>
    </citation>
    <scope>NUCLEOTIDE SEQUENCE [LARGE SCALE GENOMIC DNA]</scope>
    <source>
        <strain evidence="1 2">DXFW5</strain>
    </source>
</reference>
<dbReference type="EMBL" id="JADCNN020000004">
    <property type="protein sequence ID" value="MBM6995169.1"/>
    <property type="molecule type" value="Genomic_DNA"/>
</dbReference>